<feature type="transmembrane region" description="Helical" evidence="5">
    <location>
        <begin position="53"/>
        <end position="73"/>
    </location>
</feature>
<evidence type="ECO:0000313" key="6">
    <source>
        <dbReference type="EMBL" id="GGF37428.1"/>
    </source>
</evidence>
<comment type="caution">
    <text evidence="6">The sequence shown here is derived from an EMBL/GenBank/DDBJ whole genome shotgun (WGS) entry which is preliminary data.</text>
</comment>
<evidence type="ECO:0000256" key="3">
    <source>
        <dbReference type="ARBA" id="ARBA00022989"/>
    </source>
</evidence>
<evidence type="ECO:0008006" key="8">
    <source>
        <dbReference type="Google" id="ProtNLM"/>
    </source>
</evidence>
<feature type="transmembrane region" description="Helical" evidence="5">
    <location>
        <begin position="211"/>
        <end position="230"/>
    </location>
</feature>
<evidence type="ECO:0000256" key="5">
    <source>
        <dbReference type="SAM" id="Phobius"/>
    </source>
</evidence>
<sequence length="326" mass="33910">MPDAVGGRIARVGRRVPRGLGLNLFAIPLGLSGLGAAWAAAGTLLGAPDWPAQVLFAVATVIWAVFSVIYITLGAFSRGTFRADLTHPGSGPFASYIPVVGIVLATHYGQYIPAAAPSIMAAFVAALGIVAAQLFAHWIIGDLHIDSLHPGYFLPVVAGAFIASIGLSSVGAHEAAIAAFGVGVFFWLVVGTIVTGRLMTRSQLPDAVKPTLAVLLAPPATGGIAWFAATGSQAGAVEYAFAGVVVIMLLVQFILVPEYSRIPFSLAFWAFTFPIASATNFAIRFFAASSFDGWMAVSWVVLGLASAVIVAIAAASIRFVVRQRRA</sequence>
<feature type="transmembrane region" description="Helical" evidence="5">
    <location>
        <begin position="20"/>
        <end position="41"/>
    </location>
</feature>
<proteinExistence type="predicted"/>
<dbReference type="RefSeq" id="WP_229715445.1">
    <property type="nucleotide sequence ID" value="NZ_BMGP01000006.1"/>
</dbReference>
<feature type="transmembrane region" description="Helical" evidence="5">
    <location>
        <begin position="152"/>
        <end position="170"/>
    </location>
</feature>
<dbReference type="InterPro" id="IPR052951">
    <property type="entry name" value="Tellurite_res_ion_channel"/>
</dbReference>
<evidence type="ECO:0000256" key="4">
    <source>
        <dbReference type="ARBA" id="ARBA00023136"/>
    </source>
</evidence>
<dbReference type="PANTHER" id="PTHR37955">
    <property type="entry name" value="TELLURITE RESISTANCE PROTEIN TEHA"/>
    <property type="match status" value="1"/>
</dbReference>
<reference evidence="6 7" key="1">
    <citation type="journal article" date="2014" name="Int. J. Syst. Evol. Microbiol.">
        <title>Complete genome sequence of Corynebacterium casei LMG S-19264T (=DSM 44701T), isolated from a smear-ripened cheese.</title>
        <authorList>
            <consortium name="US DOE Joint Genome Institute (JGI-PGF)"/>
            <person name="Walter F."/>
            <person name="Albersmeier A."/>
            <person name="Kalinowski J."/>
            <person name="Ruckert C."/>
        </authorList>
    </citation>
    <scope>NUCLEOTIDE SEQUENCE [LARGE SCALE GENOMIC DNA]</scope>
    <source>
        <strain evidence="6 7">CGMCC 1.12976</strain>
    </source>
</reference>
<keyword evidence="7" id="KW-1185">Reference proteome</keyword>
<protein>
    <recommendedName>
        <fullName evidence="8">TDT family transporter</fullName>
    </recommendedName>
</protein>
<feature type="transmembrane region" description="Helical" evidence="5">
    <location>
        <begin position="299"/>
        <end position="321"/>
    </location>
</feature>
<dbReference type="PANTHER" id="PTHR37955:SF1">
    <property type="entry name" value="DEP DOMAIN-CONTAINING PROTEIN"/>
    <property type="match status" value="1"/>
</dbReference>
<dbReference type="EMBL" id="BMGP01000006">
    <property type="protein sequence ID" value="GGF37428.1"/>
    <property type="molecule type" value="Genomic_DNA"/>
</dbReference>
<organism evidence="6 7">
    <name type="scientific">Subtercola lobariae</name>
    <dbReference type="NCBI Taxonomy" id="1588641"/>
    <lineage>
        <taxon>Bacteria</taxon>
        <taxon>Bacillati</taxon>
        <taxon>Actinomycetota</taxon>
        <taxon>Actinomycetes</taxon>
        <taxon>Micrococcales</taxon>
        <taxon>Microbacteriaceae</taxon>
        <taxon>Subtercola</taxon>
    </lineage>
</organism>
<keyword evidence="2 5" id="KW-0812">Transmembrane</keyword>
<dbReference type="Proteomes" id="UP000598775">
    <property type="component" value="Unassembled WGS sequence"/>
</dbReference>
<feature type="transmembrane region" description="Helical" evidence="5">
    <location>
        <begin position="93"/>
        <end position="112"/>
    </location>
</feature>
<dbReference type="InterPro" id="IPR038665">
    <property type="entry name" value="Voltage-dep_anion_channel_sf"/>
</dbReference>
<accession>A0A917BEA1</accession>
<keyword evidence="4 5" id="KW-0472">Membrane</keyword>
<dbReference type="Pfam" id="PF03595">
    <property type="entry name" value="SLAC1"/>
    <property type="match status" value="1"/>
</dbReference>
<feature type="transmembrane region" description="Helical" evidence="5">
    <location>
        <begin position="118"/>
        <end position="140"/>
    </location>
</feature>
<dbReference type="GO" id="GO:0005886">
    <property type="term" value="C:plasma membrane"/>
    <property type="evidence" value="ECO:0007669"/>
    <property type="project" value="TreeGrafter"/>
</dbReference>
<dbReference type="Gene3D" id="1.50.10.150">
    <property type="entry name" value="Voltage-dependent anion channel"/>
    <property type="match status" value="1"/>
</dbReference>
<evidence type="ECO:0000256" key="1">
    <source>
        <dbReference type="ARBA" id="ARBA00004141"/>
    </source>
</evidence>
<name>A0A917BEA1_9MICO</name>
<feature type="transmembrane region" description="Helical" evidence="5">
    <location>
        <begin position="268"/>
        <end position="287"/>
    </location>
</feature>
<feature type="transmembrane region" description="Helical" evidence="5">
    <location>
        <begin position="236"/>
        <end position="256"/>
    </location>
</feature>
<feature type="transmembrane region" description="Helical" evidence="5">
    <location>
        <begin position="176"/>
        <end position="199"/>
    </location>
</feature>
<evidence type="ECO:0000313" key="7">
    <source>
        <dbReference type="Proteomes" id="UP000598775"/>
    </source>
</evidence>
<evidence type="ECO:0000256" key="2">
    <source>
        <dbReference type="ARBA" id="ARBA00022692"/>
    </source>
</evidence>
<keyword evidence="3 5" id="KW-1133">Transmembrane helix</keyword>
<gene>
    <name evidence="6" type="ORF">GCM10011399_32990</name>
</gene>
<comment type="subcellular location">
    <subcellularLocation>
        <location evidence="1">Membrane</location>
        <topology evidence="1">Multi-pass membrane protein</topology>
    </subcellularLocation>
</comment>
<dbReference type="InterPro" id="IPR004695">
    <property type="entry name" value="SLAC1/Mae1/Ssu1/TehA"/>
</dbReference>
<dbReference type="AlphaFoldDB" id="A0A917BEA1"/>
<dbReference type="GO" id="GO:0046583">
    <property type="term" value="F:monoatomic cation efflux transmembrane transporter activity"/>
    <property type="evidence" value="ECO:0007669"/>
    <property type="project" value="TreeGrafter"/>
</dbReference>